<gene>
    <name evidence="5" type="ordered locus">Bcav_3575</name>
</gene>
<feature type="region of interest" description="Disordered" evidence="1">
    <location>
        <begin position="28"/>
        <end position="48"/>
    </location>
</feature>
<evidence type="ECO:0000259" key="4">
    <source>
        <dbReference type="Pfam" id="PF11329"/>
    </source>
</evidence>
<accession>C5C2X3</accession>
<dbReference type="STRING" id="471853.Bcav_3575"/>
<dbReference type="InterPro" id="IPR021478">
    <property type="entry name" value="DUF3131"/>
</dbReference>
<feature type="domain" description="DUF3131" evidence="4">
    <location>
        <begin position="56"/>
        <end position="201"/>
    </location>
</feature>
<dbReference type="RefSeq" id="WP_015884054.1">
    <property type="nucleotide sequence ID" value="NC_012669.1"/>
</dbReference>
<evidence type="ECO:0000256" key="1">
    <source>
        <dbReference type="SAM" id="MobiDB-lite"/>
    </source>
</evidence>
<proteinExistence type="predicted"/>
<dbReference type="KEGG" id="bcv:Bcav_3575"/>
<evidence type="ECO:0000259" key="3">
    <source>
        <dbReference type="Pfam" id="PF10091"/>
    </source>
</evidence>
<dbReference type="Pfam" id="PF11329">
    <property type="entry name" value="DUF3131"/>
    <property type="match status" value="1"/>
</dbReference>
<keyword evidence="2" id="KW-0732">Signal</keyword>
<name>C5C2X3_BEUC1</name>
<dbReference type="AlphaFoldDB" id="C5C2X3"/>
<protein>
    <submittedName>
        <fullName evidence="5">Uncharacterized protein</fullName>
    </submittedName>
</protein>
<dbReference type="eggNOG" id="COG3459">
    <property type="taxonomic scope" value="Bacteria"/>
</dbReference>
<evidence type="ECO:0000313" key="5">
    <source>
        <dbReference type="EMBL" id="ACQ81817.1"/>
    </source>
</evidence>
<dbReference type="Proteomes" id="UP000007962">
    <property type="component" value="Chromosome"/>
</dbReference>
<reference evidence="5 6" key="1">
    <citation type="journal article" date="2009" name="Stand. Genomic Sci.">
        <title>Complete genome sequence of Beutenbergia cavernae type strain (HKI 0122).</title>
        <authorList>
            <person name="Land M."/>
            <person name="Pukall R."/>
            <person name="Abt B."/>
            <person name="Goker M."/>
            <person name="Rohde M."/>
            <person name="Glavina Del Rio T."/>
            <person name="Tice H."/>
            <person name="Copeland A."/>
            <person name="Cheng J.F."/>
            <person name="Lucas S."/>
            <person name="Chen F."/>
            <person name="Nolan M."/>
            <person name="Bruce D."/>
            <person name="Goodwin L."/>
            <person name="Pitluck S."/>
            <person name="Ivanova N."/>
            <person name="Mavromatis K."/>
            <person name="Ovchinnikova G."/>
            <person name="Pati A."/>
            <person name="Chen A."/>
            <person name="Palaniappan K."/>
            <person name="Hauser L."/>
            <person name="Chang Y.J."/>
            <person name="Jefferies C.C."/>
            <person name="Saunders E."/>
            <person name="Brettin T."/>
            <person name="Detter J.C."/>
            <person name="Han C."/>
            <person name="Chain P."/>
            <person name="Bristow J."/>
            <person name="Eisen J.A."/>
            <person name="Markowitz V."/>
            <person name="Hugenholtz P."/>
            <person name="Kyrpides N.C."/>
            <person name="Klenk H.P."/>
            <person name="Lapidus A."/>
        </authorList>
    </citation>
    <scope>NUCLEOTIDE SEQUENCE [LARGE SCALE GENOMIC DNA]</scope>
    <source>
        <strain evidence="6">ATCC BAA-8 / DSM 12333 / NBRC 16432</strain>
    </source>
</reference>
<sequence>MRHRWLTASGAALVAGAMAFAAPAVAAPAAPEPQGGGGGGGGDDGLDRRDRRELMRWANDTWASFVAMTDEETGLPADNIEGDLDTGTRSGYTSPTNIGGYLWSTVVADELDIISHGEALRRMRQTLRTLNEMERHEPSGFFYNWYDEATGEKLTAFPNGETIYPFLSSVDNGWLTAALMVVRNEEPSLRRAADRLLDDQDYGWFYDPTFRGPDRPGLLFGGIFVDTPPDTQCANLGPAPGANGGEGSEEEVWLTCHHYDLLNSEPRIASYIGISRGEIPREHYFAGYRTFPATCDWDWAEQQPSGFDAEHLGQPVFEGSYTYRGMQIVPTWGGSMFEELMPDLFVPEADWAPNSWGVNHPLAVRAHIEHGLEETGYGYWGFSPASHPFGGYSEWGVDAIGMQNEGYPSDVERTNWDGGFGDCRPAANPDPDWGDGVVTPHAAFLALPYAPQETMSNLRGIEDELEAYGPGGFYDAVAVHSGQSAERYLSLDQGMIMGALGNVLGDGVLHDAFTRGDVREHIRPLLALETFSAGEG</sequence>
<dbReference type="Gene3D" id="1.50.10.140">
    <property type="match status" value="1"/>
</dbReference>
<feature type="chain" id="PRO_5002949314" evidence="2">
    <location>
        <begin position="27"/>
        <end position="536"/>
    </location>
</feature>
<dbReference type="OrthoDB" id="9769991at2"/>
<organism evidence="5 6">
    <name type="scientific">Beutenbergia cavernae (strain ATCC BAA-8 / DSM 12333 / CCUG 43141 / JCM 11478 / NBRC 16432 / NCIMB 13614 / HKI 0122)</name>
    <dbReference type="NCBI Taxonomy" id="471853"/>
    <lineage>
        <taxon>Bacteria</taxon>
        <taxon>Bacillati</taxon>
        <taxon>Actinomycetota</taxon>
        <taxon>Actinomycetes</taxon>
        <taxon>Micrococcales</taxon>
        <taxon>Beutenbergiaceae</taxon>
        <taxon>Beutenbergia</taxon>
    </lineage>
</organism>
<dbReference type="EMBL" id="CP001618">
    <property type="protein sequence ID" value="ACQ81817.1"/>
    <property type="molecule type" value="Genomic_DNA"/>
</dbReference>
<feature type="domain" description="Glycoamylase-like" evidence="3">
    <location>
        <begin position="322"/>
        <end position="514"/>
    </location>
</feature>
<dbReference type="InterPro" id="IPR019282">
    <property type="entry name" value="Glycoamylase-like_cons_dom"/>
</dbReference>
<keyword evidence="6" id="KW-1185">Reference proteome</keyword>
<evidence type="ECO:0000313" key="6">
    <source>
        <dbReference type="Proteomes" id="UP000007962"/>
    </source>
</evidence>
<feature type="compositionally biased region" description="Gly residues" evidence="1">
    <location>
        <begin position="34"/>
        <end position="43"/>
    </location>
</feature>
<feature type="signal peptide" evidence="2">
    <location>
        <begin position="1"/>
        <end position="26"/>
    </location>
</feature>
<dbReference type="Pfam" id="PF10091">
    <property type="entry name" value="Glycoamylase"/>
    <property type="match status" value="1"/>
</dbReference>
<evidence type="ECO:0000256" key="2">
    <source>
        <dbReference type="SAM" id="SignalP"/>
    </source>
</evidence>
<dbReference type="HOGENOM" id="CLU_021468_0_0_11"/>